<dbReference type="EMBL" id="CP024201">
    <property type="protein sequence ID" value="ATQ44048.1"/>
    <property type="molecule type" value="Genomic_DNA"/>
</dbReference>
<name>A0A2D2B1D0_9CAUL</name>
<evidence type="ECO:0000259" key="4">
    <source>
        <dbReference type="Pfam" id="PF03865"/>
    </source>
</evidence>
<keyword evidence="1" id="KW-0472">Membrane</keyword>
<dbReference type="InterPro" id="IPR005565">
    <property type="entry name" value="Hemolysn_activator_HlyB_C"/>
</dbReference>
<dbReference type="Gene3D" id="3.10.20.310">
    <property type="entry name" value="membrane protein fhac"/>
    <property type="match status" value="1"/>
</dbReference>
<dbReference type="PANTHER" id="PTHR34597">
    <property type="entry name" value="SLR1661 PROTEIN"/>
    <property type="match status" value="1"/>
</dbReference>
<dbReference type="GO" id="GO:0098046">
    <property type="term" value="C:type V protein secretion system complex"/>
    <property type="evidence" value="ECO:0007669"/>
    <property type="project" value="TreeGrafter"/>
</dbReference>
<dbReference type="Gene3D" id="2.40.160.50">
    <property type="entry name" value="membrane protein fhac: a member of the omp85/tpsb transporter family"/>
    <property type="match status" value="1"/>
</dbReference>
<gene>
    <name evidence="6" type="ORF">CSW64_17460</name>
</gene>
<reference evidence="6 7" key="1">
    <citation type="submission" date="2017-10" db="EMBL/GenBank/DDBJ databases">
        <title>Genome sequence of Caulobacter mirabilis FWC38.</title>
        <authorList>
            <person name="Fiebig A."/>
            <person name="Crosson S."/>
        </authorList>
    </citation>
    <scope>NUCLEOTIDE SEQUENCE [LARGE SCALE GENOMIC DNA]</scope>
    <source>
        <strain evidence="6 7">FWC 38</strain>
    </source>
</reference>
<dbReference type="PANTHER" id="PTHR34597:SF6">
    <property type="entry name" value="BLR6126 PROTEIN"/>
    <property type="match status" value="1"/>
</dbReference>
<dbReference type="KEGG" id="cmb:CSW64_17460"/>
<dbReference type="AlphaFoldDB" id="A0A2D2B1D0"/>
<protein>
    <submittedName>
        <fullName evidence="6">Hemin-binding protein</fullName>
    </submittedName>
</protein>
<proteinExistence type="predicted"/>
<evidence type="ECO:0000313" key="6">
    <source>
        <dbReference type="EMBL" id="ATQ44048.1"/>
    </source>
</evidence>
<keyword evidence="2" id="KW-0812">Transmembrane</keyword>
<keyword evidence="1" id="KW-1134">Transmembrane beta strand</keyword>
<dbReference type="GO" id="GO:0008320">
    <property type="term" value="F:protein transmembrane transporter activity"/>
    <property type="evidence" value="ECO:0007669"/>
    <property type="project" value="TreeGrafter"/>
</dbReference>
<feature type="domain" description="Polypeptide-transport-associated ShlB-type" evidence="5">
    <location>
        <begin position="78"/>
        <end position="153"/>
    </location>
</feature>
<accession>A0A2D2B1D0</accession>
<evidence type="ECO:0000313" key="7">
    <source>
        <dbReference type="Proteomes" id="UP000228945"/>
    </source>
</evidence>
<feature type="domain" description="Haemolysin activator HlyB C-terminal" evidence="4">
    <location>
        <begin position="228"/>
        <end position="532"/>
    </location>
</feature>
<keyword evidence="7" id="KW-1185">Reference proteome</keyword>
<dbReference type="InterPro" id="IPR013686">
    <property type="entry name" value="Polypept-transport_assoc_ShlB"/>
</dbReference>
<evidence type="ECO:0000256" key="2">
    <source>
        <dbReference type="ARBA" id="ARBA00022692"/>
    </source>
</evidence>
<dbReference type="OrthoDB" id="7486497at2"/>
<dbReference type="GO" id="GO:0046819">
    <property type="term" value="P:protein secretion by the type V secretion system"/>
    <property type="evidence" value="ECO:0007669"/>
    <property type="project" value="TreeGrafter"/>
</dbReference>
<dbReference type="InterPro" id="IPR051544">
    <property type="entry name" value="TPS_OM_transporter"/>
</dbReference>
<dbReference type="Proteomes" id="UP000228945">
    <property type="component" value="Chromosome"/>
</dbReference>
<dbReference type="Pfam" id="PF08479">
    <property type="entry name" value="POTRA_2"/>
    <property type="match status" value="1"/>
</dbReference>
<sequence length="572" mass="60165">MQVLLRMSRAIGAAGVMACIGVSLFVAGSASAQVALPSRQELDPANAAPIAAAPRGELFKGVEAGACAFRDSDIKVTLTSVAFQGVTSGRLAISDEALASTYAEFLGREAPLSVICDIRDRVASLYLRRGVLASVVIPEQQVTGGRLTLAVVEARIASVNYHGDAGPAQKQVARFLDNLRGLAPFDLNVAQRYLLLASDVPGARIQSALRPSAAGDGALDLEIAISRDAIDGSIVAQNHGSKTVGRDLTLARLDLNGFTPFGDRTSILAYGTLSSDEQRVIQAAERFYLGGQGLTVDLSGSWGWTKPGDFLGPLELEGESFAGSIRLTYPLVRHRRHNLNMGMGLDWIDQKVEFGGGMATLTEDHLRVFFARLDGHYAPASLAANSVALTGVVEVRQGLSDLGASRRGDPAASRFLAKPDATVVRAEGEIGGRLAGPLVGKLNLAWQHTSDPLLSYEEYGVGNLTIGRGYDPSSASGDRAVSASVEFTTVPFPLFGGRGAWRPYAFYDGAQLTNLGIGAGKRSLSSAGVGLRAQLTSRVAVDLAWAKPFDDPYGAGAAPPSRVLISLSAVLF</sequence>
<evidence type="ECO:0000256" key="1">
    <source>
        <dbReference type="ARBA" id="ARBA00022452"/>
    </source>
</evidence>
<dbReference type="Pfam" id="PF03865">
    <property type="entry name" value="ShlB"/>
    <property type="match status" value="1"/>
</dbReference>
<evidence type="ECO:0000259" key="5">
    <source>
        <dbReference type="Pfam" id="PF08479"/>
    </source>
</evidence>
<organism evidence="6 7">
    <name type="scientific">Caulobacter mirabilis</name>
    <dbReference type="NCBI Taxonomy" id="69666"/>
    <lineage>
        <taxon>Bacteria</taxon>
        <taxon>Pseudomonadati</taxon>
        <taxon>Pseudomonadota</taxon>
        <taxon>Alphaproteobacteria</taxon>
        <taxon>Caulobacterales</taxon>
        <taxon>Caulobacteraceae</taxon>
        <taxon>Caulobacter</taxon>
    </lineage>
</organism>
<keyword evidence="3" id="KW-0998">Cell outer membrane</keyword>
<evidence type="ECO:0000256" key="3">
    <source>
        <dbReference type="ARBA" id="ARBA00023237"/>
    </source>
</evidence>